<dbReference type="Gene3D" id="3.40.960.10">
    <property type="entry name" value="VSR Endonuclease"/>
    <property type="match status" value="1"/>
</dbReference>
<keyword evidence="3" id="KW-1185">Reference proteome</keyword>
<organism evidence="2 3">
    <name type="scientific">Lacisediminihabitans changchengi</name>
    <dbReference type="NCBI Taxonomy" id="2787634"/>
    <lineage>
        <taxon>Bacteria</taxon>
        <taxon>Bacillati</taxon>
        <taxon>Actinomycetota</taxon>
        <taxon>Actinomycetes</taxon>
        <taxon>Micrococcales</taxon>
        <taxon>Microbacteriaceae</taxon>
        <taxon>Lacisediminihabitans</taxon>
    </lineage>
</organism>
<dbReference type="EMBL" id="JAEPES010000001">
    <property type="protein sequence ID" value="MBK4346736.1"/>
    <property type="molecule type" value="Genomic_DNA"/>
</dbReference>
<accession>A0A934SK68</accession>
<proteinExistence type="predicted"/>
<comment type="caution">
    <text evidence="2">The sequence shown here is derived from an EMBL/GenBank/DDBJ whole genome shotgun (WGS) entry which is preliminary data.</text>
</comment>
<dbReference type="EMBL" id="JAEPES010000003">
    <property type="protein sequence ID" value="MBK4348141.1"/>
    <property type="molecule type" value="Genomic_DNA"/>
</dbReference>
<dbReference type="AlphaFoldDB" id="A0A934SK68"/>
<evidence type="ECO:0000313" key="1">
    <source>
        <dbReference type="EMBL" id="MBK4346736.1"/>
    </source>
</evidence>
<name>A0A934SK68_9MICO</name>
<dbReference type="Proteomes" id="UP000636458">
    <property type="component" value="Unassembled WGS sequence"/>
</dbReference>
<protein>
    <recommendedName>
        <fullName evidence="4">DUF559 domain-containing protein</fullName>
    </recommendedName>
</protein>
<evidence type="ECO:0000313" key="2">
    <source>
        <dbReference type="EMBL" id="MBK4348141.1"/>
    </source>
</evidence>
<sequence length="198" mass="21582">MLRLRDAEGATTVVHWGAAGPPTKSTRLRVGVLDCLAQVALSEDEDDAVACIDSALHVGLIAPSVTAVIARRLPARLSHLPQIVDGRSESYLESVARRKLARAGISTELQVAVLGERWIDLLIGDCLALELDGAGKYQGLSDAEIARKVHGDRDRDSFLEALGYHVIRISYRMVIDDWPATLAMIQAVMDRGDHLHSR</sequence>
<dbReference type="RefSeq" id="WP_200555041.1">
    <property type="nucleotide sequence ID" value="NZ_JAEPES010000001.1"/>
</dbReference>
<gene>
    <name evidence="1" type="ORF">IV501_03730</name>
    <name evidence="2" type="ORF">IV501_10895</name>
</gene>
<reference evidence="2" key="1">
    <citation type="submission" date="2021-01" db="EMBL/GenBank/DDBJ databases">
        <title>Lacisediminihabitans sp. nov. strain G11-30, isolated from Antarctic Soil.</title>
        <authorList>
            <person name="Li J."/>
        </authorList>
    </citation>
    <scope>NUCLEOTIDE SEQUENCE</scope>
    <source>
        <strain evidence="2">G11-30</strain>
    </source>
</reference>
<evidence type="ECO:0000313" key="3">
    <source>
        <dbReference type="Proteomes" id="UP000636458"/>
    </source>
</evidence>
<evidence type="ECO:0008006" key="4">
    <source>
        <dbReference type="Google" id="ProtNLM"/>
    </source>
</evidence>